<dbReference type="AlphaFoldDB" id="A0A382PYJ0"/>
<evidence type="ECO:0000313" key="1">
    <source>
        <dbReference type="EMBL" id="SVC78256.1"/>
    </source>
</evidence>
<sequence length="51" mass="5884">MSKIDAILDKMLAKTREMPADNQVPYAFEKRIMAHIKETPEPAANPWELWG</sequence>
<organism evidence="1">
    <name type="scientific">marine metagenome</name>
    <dbReference type="NCBI Taxonomy" id="408172"/>
    <lineage>
        <taxon>unclassified sequences</taxon>
        <taxon>metagenomes</taxon>
        <taxon>ecological metagenomes</taxon>
    </lineage>
</organism>
<name>A0A382PYJ0_9ZZZZ</name>
<proteinExistence type="predicted"/>
<feature type="non-terminal residue" evidence="1">
    <location>
        <position position="51"/>
    </location>
</feature>
<protein>
    <submittedName>
        <fullName evidence="1">Uncharacterized protein</fullName>
    </submittedName>
</protein>
<accession>A0A382PYJ0</accession>
<gene>
    <name evidence="1" type="ORF">METZ01_LOCUS331110</name>
</gene>
<dbReference type="EMBL" id="UINC01110626">
    <property type="protein sequence ID" value="SVC78256.1"/>
    <property type="molecule type" value="Genomic_DNA"/>
</dbReference>
<reference evidence="1" key="1">
    <citation type="submission" date="2018-05" db="EMBL/GenBank/DDBJ databases">
        <authorList>
            <person name="Lanie J.A."/>
            <person name="Ng W.-L."/>
            <person name="Kazmierczak K.M."/>
            <person name="Andrzejewski T.M."/>
            <person name="Davidsen T.M."/>
            <person name="Wayne K.J."/>
            <person name="Tettelin H."/>
            <person name="Glass J.I."/>
            <person name="Rusch D."/>
            <person name="Podicherti R."/>
            <person name="Tsui H.-C.T."/>
            <person name="Winkler M.E."/>
        </authorList>
    </citation>
    <scope>NUCLEOTIDE SEQUENCE</scope>
</reference>